<evidence type="ECO:0000256" key="1">
    <source>
        <dbReference type="SAM" id="SignalP"/>
    </source>
</evidence>
<dbReference type="Proteomes" id="UP001189429">
    <property type="component" value="Unassembled WGS sequence"/>
</dbReference>
<feature type="chain" id="PRO_5045028900" description="Cellulase" evidence="1">
    <location>
        <begin position="23"/>
        <end position="548"/>
    </location>
</feature>
<organism evidence="2 4">
    <name type="scientific">Prorocentrum cordatum</name>
    <dbReference type="NCBI Taxonomy" id="2364126"/>
    <lineage>
        <taxon>Eukaryota</taxon>
        <taxon>Sar</taxon>
        <taxon>Alveolata</taxon>
        <taxon>Dinophyceae</taxon>
        <taxon>Prorocentrales</taxon>
        <taxon>Prorocentraceae</taxon>
        <taxon>Prorocentrum</taxon>
    </lineage>
</organism>
<keyword evidence="4" id="KW-1185">Reference proteome</keyword>
<dbReference type="PROSITE" id="PS51257">
    <property type="entry name" value="PROKAR_LIPOPROTEIN"/>
    <property type="match status" value="1"/>
</dbReference>
<feature type="signal peptide" evidence="1">
    <location>
        <begin position="1"/>
        <end position="22"/>
    </location>
</feature>
<name>A0ABN9PSQ1_9DINO</name>
<proteinExistence type="predicted"/>
<accession>A0ABN9PSQ1</accession>
<comment type="caution">
    <text evidence="2">The sequence shown here is derived from an EMBL/GenBank/DDBJ whole genome shotgun (WGS) entry which is preliminary data.</text>
</comment>
<evidence type="ECO:0000313" key="4">
    <source>
        <dbReference type="Proteomes" id="UP001189429"/>
    </source>
</evidence>
<dbReference type="EMBL" id="CAUYUJ010001207">
    <property type="protein sequence ID" value="CAK0794764.1"/>
    <property type="molecule type" value="Genomic_DNA"/>
</dbReference>
<evidence type="ECO:0008006" key="5">
    <source>
        <dbReference type="Google" id="ProtNLM"/>
    </source>
</evidence>
<gene>
    <name evidence="3" type="ORF">PCOR1329_LOCUS23991</name>
    <name evidence="2" type="ORF">PCOR1329_LOCUS4647</name>
</gene>
<keyword evidence="1" id="KW-0732">Signal</keyword>
<evidence type="ECO:0000313" key="2">
    <source>
        <dbReference type="EMBL" id="CAK0794764.1"/>
    </source>
</evidence>
<protein>
    <recommendedName>
        <fullName evidence="5">Cellulase</fullName>
    </recommendedName>
</protein>
<evidence type="ECO:0000313" key="3">
    <source>
        <dbReference type="EMBL" id="CAK0823160.1"/>
    </source>
</evidence>
<dbReference type="EMBL" id="CAUYUJ010008202">
    <property type="protein sequence ID" value="CAK0823160.1"/>
    <property type="molecule type" value="Genomic_DNA"/>
</dbReference>
<reference evidence="2" key="1">
    <citation type="submission" date="2023-10" db="EMBL/GenBank/DDBJ databases">
        <authorList>
            <person name="Chen Y."/>
            <person name="Shah S."/>
            <person name="Dougan E. K."/>
            <person name="Thang M."/>
            <person name="Chan C."/>
        </authorList>
    </citation>
    <scope>NUCLEOTIDE SEQUENCE [LARGE SCALE GENOMIC DNA]</scope>
</reference>
<sequence length="548" mass="58042">MLRVVFRIAASTAFNVILPALAASCSSQAEVLVGQWTVVTSQSKPDCSQTYTVGDNSNTYVLINCSEAATFNTQLLSATCEPGVSGGFSGMFSEEDDGGGTWDTTYIYCNYWQRSSSTSNLVWEWFWTTDQIAGCPSTLAEARAKPLNGDLWYAGSNMSGTPTSTWACVGSCPTFSCGCDEDVIPAPAAASCSSQAKALVGQWTVVTDQQNPDCDQIESIGSNSNTYVDSTCSEAATFNTQLLSATCGPGAFGGLYGMFSEEDDGGGTWDTTYIYCNYWQRSSSTSNLVWEWFWTTDQAAGCPSTLAEARAKPLNGDLWYVGSDMSGTPTSTWACVGSCPTLSCGCDEDVIPAPAADSCSSQAEALVGQWTVVTSQSKPDCSQTYTVGGNSNTYVLINCSEAATFNTRLLSATCGPGAFGGLYGMFSEEDDGGGTWDTTYIYCNYWQRSSSTSNLVWEWFWTTDQTAGCPSTLAEARAKPLNGDLWYAGSDMSGTPTSTWACVGSCPTLSCGCSGEVSKAYSTAGPFCPGSSYGIHGLVLLAFSAFLS</sequence>